<dbReference type="Pfam" id="PF03023">
    <property type="entry name" value="MurJ"/>
    <property type="match status" value="1"/>
</dbReference>
<keyword evidence="2" id="KW-1003">Cell membrane</keyword>
<protein>
    <submittedName>
        <fullName evidence="9">Virulence factor MviN-like protein</fullName>
    </submittedName>
</protein>
<proteinExistence type="predicted"/>
<keyword evidence="4" id="KW-0133">Cell shape</keyword>
<feature type="transmembrane region" description="Helical" evidence="8">
    <location>
        <begin position="335"/>
        <end position="359"/>
    </location>
</feature>
<dbReference type="GO" id="GO:0034204">
    <property type="term" value="P:lipid translocation"/>
    <property type="evidence" value="ECO:0007669"/>
    <property type="project" value="TreeGrafter"/>
</dbReference>
<dbReference type="PANTHER" id="PTHR47019">
    <property type="entry name" value="LIPID II FLIPPASE MURJ"/>
    <property type="match status" value="1"/>
</dbReference>
<evidence type="ECO:0000313" key="10">
    <source>
        <dbReference type="Proteomes" id="UP000001283"/>
    </source>
</evidence>
<feature type="transmembrane region" description="Helical" evidence="8">
    <location>
        <begin position="435"/>
        <end position="452"/>
    </location>
</feature>
<dbReference type="InterPro" id="IPR051050">
    <property type="entry name" value="Lipid_II_flippase_MurJ/MviN"/>
</dbReference>
<evidence type="ECO:0000256" key="7">
    <source>
        <dbReference type="ARBA" id="ARBA00023136"/>
    </source>
</evidence>
<dbReference type="PANTHER" id="PTHR47019:SF1">
    <property type="entry name" value="LIPID II FLIPPASE MURJ"/>
    <property type="match status" value="1"/>
</dbReference>
<feature type="transmembrane region" description="Helical" evidence="8">
    <location>
        <begin position="223"/>
        <end position="243"/>
    </location>
</feature>
<evidence type="ECO:0000256" key="4">
    <source>
        <dbReference type="ARBA" id="ARBA00022960"/>
    </source>
</evidence>
<dbReference type="GO" id="GO:0008360">
    <property type="term" value="P:regulation of cell shape"/>
    <property type="evidence" value="ECO:0007669"/>
    <property type="project" value="UniProtKB-KW"/>
</dbReference>
<keyword evidence="3 8" id="KW-0812">Transmembrane</keyword>
<feature type="transmembrane region" description="Helical" evidence="8">
    <location>
        <begin position="178"/>
        <end position="195"/>
    </location>
</feature>
<dbReference type="KEGG" id="bmh:BMWSH_4113"/>
<reference evidence="9 10" key="1">
    <citation type="journal article" date="2011" name="J. Bacteriol.">
        <title>Complete genome sequence of the industrial strain Bacillus megaterium WSH-002.</title>
        <authorList>
            <person name="Liu L."/>
            <person name="Li Y."/>
            <person name="Zhang J."/>
            <person name="Zou W."/>
            <person name="Zhou Z."/>
            <person name="Liu J."/>
            <person name="Li X."/>
            <person name="Wang L."/>
            <person name="Chen J."/>
        </authorList>
    </citation>
    <scope>NUCLEOTIDE SEQUENCE [LARGE SCALE GENOMIC DNA]</scope>
    <source>
        <strain evidence="9 10">WSH-002</strain>
    </source>
</reference>
<feature type="transmembrane region" description="Helical" evidence="8">
    <location>
        <begin position="152"/>
        <end position="172"/>
    </location>
</feature>
<accession>A0A8D4BQ85</accession>
<dbReference type="InterPro" id="IPR004268">
    <property type="entry name" value="MurJ"/>
</dbReference>
<dbReference type="EMBL" id="CP003017">
    <property type="protein sequence ID" value="AEN90993.1"/>
    <property type="molecule type" value="Genomic_DNA"/>
</dbReference>
<feature type="transmembrane region" description="Helical" evidence="8">
    <location>
        <begin position="263"/>
        <end position="284"/>
    </location>
</feature>
<dbReference type="GO" id="GO:0005886">
    <property type="term" value="C:plasma membrane"/>
    <property type="evidence" value="ECO:0007669"/>
    <property type="project" value="UniProtKB-SubCell"/>
</dbReference>
<dbReference type="GO" id="GO:0015648">
    <property type="term" value="F:lipid-linked peptidoglycan transporter activity"/>
    <property type="evidence" value="ECO:0007669"/>
    <property type="project" value="TreeGrafter"/>
</dbReference>
<organism evidence="9 10">
    <name type="scientific">Priestia megaterium (strain WSH-002)</name>
    <name type="common">Bacillus megaterium</name>
    <dbReference type="NCBI Taxonomy" id="1006007"/>
    <lineage>
        <taxon>Bacteria</taxon>
        <taxon>Bacillati</taxon>
        <taxon>Bacillota</taxon>
        <taxon>Bacilli</taxon>
        <taxon>Bacillales</taxon>
        <taxon>Bacillaceae</taxon>
        <taxon>Priestia</taxon>
    </lineage>
</organism>
<evidence type="ECO:0000256" key="5">
    <source>
        <dbReference type="ARBA" id="ARBA00022984"/>
    </source>
</evidence>
<keyword evidence="6 8" id="KW-1133">Transmembrane helix</keyword>
<feature type="transmembrane region" description="Helical" evidence="8">
    <location>
        <begin position="398"/>
        <end position="415"/>
    </location>
</feature>
<evidence type="ECO:0000256" key="2">
    <source>
        <dbReference type="ARBA" id="ARBA00022475"/>
    </source>
</evidence>
<evidence type="ECO:0000256" key="1">
    <source>
        <dbReference type="ARBA" id="ARBA00004651"/>
    </source>
</evidence>
<dbReference type="RefSeq" id="WP_014461192.1">
    <property type="nucleotide sequence ID" value="NC_017138.1"/>
</dbReference>
<evidence type="ECO:0000256" key="8">
    <source>
        <dbReference type="SAM" id="Phobius"/>
    </source>
</evidence>
<feature type="transmembrane region" description="Helical" evidence="8">
    <location>
        <begin position="296"/>
        <end position="315"/>
    </location>
</feature>
<feature type="transmembrane region" description="Helical" evidence="8">
    <location>
        <begin position="117"/>
        <end position="140"/>
    </location>
</feature>
<feature type="transmembrane region" description="Helical" evidence="8">
    <location>
        <begin position="371"/>
        <end position="392"/>
    </location>
</feature>
<evidence type="ECO:0000313" key="9">
    <source>
        <dbReference type="EMBL" id="AEN90993.1"/>
    </source>
</evidence>
<keyword evidence="5" id="KW-0573">Peptidoglycan synthesis</keyword>
<evidence type="ECO:0000256" key="3">
    <source>
        <dbReference type="ARBA" id="ARBA00022692"/>
    </source>
</evidence>
<dbReference type="GO" id="GO:0009252">
    <property type="term" value="P:peptidoglycan biosynthetic process"/>
    <property type="evidence" value="ECO:0007669"/>
    <property type="project" value="UniProtKB-KW"/>
</dbReference>
<keyword evidence="7 8" id="KW-0472">Membrane</keyword>
<feature type="transmembrane region" description="Helical" evidence="8">
    <location>
        <begin position="75"/>
        <end position="97"/>
    </location>
</feature>
<gene>
    <name evidence="9" type="primary">mviN2</name>
    <name evidence="9" type="ORF">BMWSH_4113</name>
</gene>
<dbReference type="AlphaFoldDB" id="A0A8D4BQ85"/>
<sequence length="486" mass="56145">MFQNIKKLLFTNFIGKILGFVREVLLAFIFGTNSIIDAFKLCNSLVLTPLNLFVGNSLQQIYIPMYNTKNNKVKFVTYVSLLIMLLSLVLCFSTLIFSKEIINLFLNNGYSHEQKLIASNFLKIFALGIPFYVYNWIFIYTLNAQKNFKENGLNVLNFNLVLIAVTSIYFFFKNIYLLPLSFCIANFIIVLQLTLKYKKEFLKAITAITDINVKHFAHESKSFLIKWSPLLIYTLFMQTYILVERWLLSKDMGLIAASEYAKIITETPVFLITLPMATIGLTYFDKNNASVFRKINKMFLFVCIASLSLGIFIHANQEIIIKILFMRGNFDINSLNLVVSLLQYYSIGFCFYSINTFMFRIYNAEMRNKELSIIVIGAHIITFFLLFTLYFLKIKVDEIVGVSYIIVNLLQTIVLKIRSQSLSIRFCLVSLQGKLTVIFAFVIFALLIWSKQYINSSILYFFTSSILLAIIFGVSLNYIRKNEGEI</sequence>
<evidence type="ECO:0000256" key="6">
    <source>
        <dbReference type="ARBA" id="ARBA00022989"/>
    </source>
</evidence>
<dbReference type="Proteomes" id="UP000001283">
    <property type="component" value="Chromosome"/>
</dbReference>
<feature type="transmembrane region" description="Helical" evidence="8">
    <location>
        <begin position="458"/>
        <end position="479"/>
    </location>
</feature>
<name>A0A8D4BQ85_PRIMW</name>
<comment type="subcellular location">
    <subcellularLocation>
        <location evidence="1">Cell membrane</location>
        <topology evidence="1">Multi-pass membrane protein</topology>
    </subcellularLocation>
</comment>